<proteinExistence type="predicted"/>
<dbReference type="PANTHER" id="PTHR43265:SF1">
    <property type="entry name" value="ESTERASE ESTD"/>
    <property type="match status" value="1"/>
</dbReference>
<evidence type="ECO:0000259" key="1">
    <source>
        <dbReference type="Pfam" id="PF12697"/>
    </source>
</evidence>
<sequence>MSKGLLPVHSVSVKVPSSQGLMMAATLDLPDTDPIAYAMFAHCFTGSRFTPAAARVSKTLAESGVACLRFDFPGLGQSEGDFSKTTFNSNVDDIVAASQWLTEHYSAPQLLIGHSLGGAASLKAATKISCLKAVATIGAPFDPAHAVLHFADRICDVDDQGAVTLQLGGRDVTISREFLEDLAEVNPEDHLRRLRKPLLLLHSPTDQTVGVDNAQLIFRVTRYPKSLMTLDKADHLLTKDGTAQRAARIIANWVEPYLVPENVCEDLPEFVAEASTIKASKYGAAIRTGGHNFITDRDKSQGGKNLGFTPTSLLVSALAAANSQTIKQTAIDNRIKGLDDVKVTISQEQSADHGQIKLRRKISLIGNLSDADSASLRAASNSCSITQLLAQGIVIDDEVN</sequence>
<dbReference type="AlphaFoldDB" id="A0AB72VAY5"/>
<dbReference type="SUPFAM" id="SSF53474">
    <property type="entry name" value="alpha/beta-Hydrolases"/>
    <property type="match status" value="1"/>
</dbReference>
<dbReference type="Pfam" id="PF02566">
    <property type="entry name" value="OsmC"/>
    <property type="match status" value="1"/>
</dbReference>
<gene>
    <name evidence="2" type="ordered locus">cgR_1499</name>
</gene>
<dbReference type="InterPro" id="IPR015946">
    <property type="entry name" value="KH_dom-like_a/b"/>
</dbReference>
<accession>A0AB72VAY5</accession>
<organism evidence="2">
    <name type="scientific">Corynebacterium glutamicum (strain R)</name>
    <dbReference type="NCBI Taxonomy" id="340322"/>
    <lineage>
        <taxon>Bacteria</taxon>
        <taxon>Bacillati</taxon>
        <taxon>Actinomycetota</taxon>
        <taxon>Actinomycetes</taxon>
        <taxon>Mycobacteriales</taxon>
        <taxon>Corynebacteriaceae</taxon>
        <taxon>Corynebacterium</taxon>
    </lineage>
</organism>
<dbReference type="Proteomes" id="UP000006698">
    <property type="component" value="Chromosome"/>
</dbReference>
<dbReference type="Gene3D" id="3.40.50.1820">
    <property type="entry name" value="alpha/beta hydrolase"/>
    <property type="match status" value="1"/>
</dbReference>
<evidence type="ECO:0000313" key="2">
    <source>
        <dbReference type="EMBL" id="BAF54491.1"/>
    </source>
</evidence>
<dbReference type="SUPFAM" id="SSF82784">
    <property type="entry name" value="OsmC-like"/>
    <property type="match status" value="1"/>
</dbReference>
<dbReference type="InterPro" id="IPR036102">
    <property type="entry name" value="OsmC/Ohrsf"/>
</dbReference>
<dbReference type="PANTHER" id="PTHR43265">
    <property type="entry name" value="ESTERASE ESTD"/>
    <property type="match status" value="1"/>
</dbReference>
<dbReference type="KEGG" id="cgt:cgR_1499"/>
<reference evidence="2" key="1">
    <citation type="journal article" date="2007" name="Microbiology">
        <title>Comparative analysis of the Corynebacterium glutamicum group and complete genome sequence of strain R.</title>
        <authorList>
            <person name="Yukawa H."/>
            <person name="Omumasaba C.A."/>
            <person name="Nonaka H."/>
            <person name="Kos P."/>
            <person name="Okai N."/>
            <person name="Suzuki N."/>
            <person name="Suda M."/>
            <person name="Tsuge Y."/>
            <person name="Watanabe J."/>
            <person name="Ikeda Y."/>
            <person name="Vertes A.A."/>
            <person name="Inui M."/>
        </authorList>
    </citation>
    <scope>NUCLEOTIDE SEQUENCE</scope>
    <source>
        <strain evidence="2">R</strain>
    </source>
</reference>
<dbReference type="Pfam" id="PF12697">
    <property type="entry name" value="Abhydrolase_6"/>
    <property type="match status" value="1"/>
</dbReference>
<dbReference type="Gene3D" id="3.30.300.20">
    <property type="match status" value="1"/>
</dbReference>
<protein>
    <recommendedName>
        <fullName evidence="1">AB hydrolase-1 domain-containing protein</fullName>
    </recommendedName>
</protein>
<name>A0AB72VAY5_CORGB</name>
<dbReference type="InterPro" id="IPR000073">
    <property type="entry name" value="AB_hydrolase_1"/>
</dbReference>
<dbReference type="InterPro" id="IPR053145">
    <property type="entry name" value="AB_hydrolase_Est10"/>
</dbReference>
<dbReference type="EMBL" id="AP009044">
    <property type="protein sequence ID" value="BAF54491.1"/>
    <property type="molecule type" value="Genomic_DNA"/>
</dbReference>
<feature type="domain" description="AB hydrolase-1" evidence="1">
    <location>
        <begin position="40"/>
        <end position="237"/>
    </location>
</feature>
<dbReference type="GO" id="GO:0052689">
    <property type="term" value="F:carboxylic ester hydrolase activity"/>
    <property type="evidence" value="ECO:0007669"/>
    <property type="project" value="TreeGrafter"/>
</dbReference>
<dbReference type="InterPro" id="IPR029058">
    <property type="entry name" value="AB_hydrolase_fold"/>
</dbReference>
<dbReference type="InterPro" id="IPR003718">
    <property type="entry name" value="OsmC/Ohr_fam"/>
</dbReference>